<dbReference type="Pfam" id="PF13456">
    <property type="entry name" value="RVT_3"/>
    <property type="match status" value="1"/>
</dbReference>
<dbReference type="SUPFAM" id="SSF53098">
    <property type="entry name" value="Ribonuclease H-like"/>
    <property type="match status" value="1"/>
</dbReference>
<dbReference type="AlphaFoldDB" id="A0AAU9SNP1"/>
<dbReference type="InterPro" id="IPR012337">
    <property type="entry name" value="RNaseH-like_sf"/>
</dbReference>
<feature type="domain" description="RNase H type-1" evidence="1">
    <location>
        <begin position="46"/>
        <end position="166"/>
    </location>
</feature>
<dbReference type="GO" id="GO:0004523">
    <property type="term" value="F:RNA-DNA hybrid ribonuclease activity"/>
    <property type="evidence" value="ECO:0007669"/>
    <property type="project" value="InterPro"/>
</dbReference>
<protein>
    <recommendedName>
        <fullName evidence="1">RNase H type-1 domain-containing protein</fullName>
    </recommendedName>
</protein>
<gene>
    <name evidence="2" type="ORF">TAV2_LOCUS19657</name>
</gene>
<dbReference type="PANTHER" id="PTHR47074:SF11">
    <property type="entry name" value="REVERSE TRANSCRIPTASE-LIKE PROTEIN"/>
    <property type="match status" value="1"/>
</dbReference>
<dbReference type="EMBL" id="OU466862">
    <property type="protein sequence ID" value="CAH2070187.1"/>
    <property type="molecule type" value="Genomic_DNA"/>
</dbReference>
<accession>A0AAU9SNP1</accession>
<dbReference type="InterPro" id="IPR002156">
    <property type="entry name" value="RNaseH_domain"/>
</dbReference>
<organism evidence="2 3">
    <name type="scientific">Thlaspi arvense</name>
    <name type="common">Field penny-cress</name>
    <dbReference type="NCBI Taxonomy" id="13288"/>
    <lineage>
        <taxon>Eukaryota</taxon>
        <taxon>Viridiplantae</taxon>
        <taxon>Streptophyta</taxon>
        <taxon>Embryophyta</taxon>
        <taxon>Tracheophyta</taxon>
        <taxon>Spermatophyta</taxon>
        <taxon>Magnoliopsida</taxon>
        <taxon>eudicotyledons</taxon>
        <taxon>Gunneridae</taxon>
        <taxon>Pentapetalae</taxon>
        <taxon>rosids</taxon>
        <taxon>malvids</taxon>
        <taxon>Brassicales</taxon>
        <taxon>Brassicaceae</taxon>
        <taxon>Thlaspideae</taxon>
        <taxon>Thlaspi</taxon>
    </lineage>
</organism>
<dbReference type="Gene3D" id="3.30.420.10">
    <property type="entry name" value="Ribonuclease H-like superfamily/Ribonuclease H"/>
    <property type="match status" value="1"/>
</dbReference>
<evidence type="ECO:0000313" key="3">
    <source>
        <dbReference type="Proteomes" id="UP000836841"/>
    </source>
</evidence>
<name>A0AAU9SNP1_THLAR</name>
<dbReference type="PANTHER" id="PTHR47074">
    <property type="entry name" value="BNAC02G40300D PROTEIN"/>
    <property type="match status" value="1"/>
</dbReference>
<dbReference type="InterPro" id="IPR052929">
    <property type="entry name" value="RNase_H-like_EbsB-rel"/>
</dbReference>
<keyword evidence="3" id="KW-1185">Reference proteome</keyword>
<dbReference type="InterPro" id="IPR036397">
    <property type="entry name" value="RNaseH_sf"/>
</dbReference>
<evidence type="ECO:0000313" key="2">
    <source>
        <dbReference type="EMBL" id="CAH2070187.1"/>
    </source>
</evidence>
<sequence length="176" mass="18705">MSLSALELVDKAVREATVWHSANLPPNPSPPKISFLPTPAVSTCQTDGAWHAHSQIGGMGWIIQNPQGKVIIKNSSVRHFVSSAIVAEALAILAALCEAASLEIRQLHLQSDSEILINTLVTVLERIEIAGILTDIRSLEHLFSSLSFSFIPQSANCVANGLAKSAILALSPLGPL</sequence>
<dbReference type="GO" id="GO:0003676">
    <property type="term" value="F:nucleic acid binding"/>
    <property type="evidence" value="ECO:0007669"/>
    <property type="project" value="InterPro"/>
</dbReference>
<proteinExistence type="predicted"/>
<reference evidence="2 3" key="1">
    <citation type="submission" date="2022-03" db="EMBL/GenBank/DDBJ databases">
        <authorList>
            <person name="Nunn A."/>
            <person name="Chopra R."/>
            <person name="Nunn A."/>
            <person name="Contreras Garrido A."/>
        </authorList>
    </citation>
    <scope>NUCLEOTIDE SEQUENCE [LARGE SCALE GENOMIC DNA]</scope>
</reference>
<evidence type="ECO:0000259" key="1">
    <source>
        <dbReference type="Pfam" id="PF13456"/>
    </source>
</evidence>
<dbReference type="Proteomes" id="UP000836841">
    <property type="component" value="Chromosome 6"/>
</dbReference>